<reference evidence="1" key="2">
    <citation type="submission" date="2025-09" db="UniProtKB">
        <authorList>
            <consortium name="Ensembl"/>
        </authorList>
    </citation>
    <scope>IDENTIFICATION</scope>
</reference>
<dbReference type="AlphaFoldDB" id="A0A8C7EZY7"/>
<organism evidence="1 2">
    <name type="scientific">Oncorhynchus kisutch</name>
    <name type="common">Coho salmon</name>
    <name type="synonym">Salmo kisutch</name>
    <dbReference type="NCBI Taxonomy" id="8019"/>
    <lineage>
        <taxon>Eukaryota</taxon>
        <taxon>Metazoa</taxon>
        <taxon>Chordata</taxon>
        <taxon>Craniata</taxon>
        <taxon>Vertebrata</taxon>
        <taxon>Euteleostomi</taxon>
        <taxon>Actinopterygii</taxon>
        <taxon>Neopterygii</taxon>
        <taxon>Teleostei</taxon>
        <taxon>Protacanthopterygii</taxon>
        <taxon>Salmoniformes</taxon>
        <taxon>Salmonidae</taxon>
        <taxon>Salmoninae</taxon>
        <taxon>Oncorhynchus</taxon>
    </lineage>
</organism>
<dbReference type="Proteomes" id="UP000694557">
    <property type="component" value="Unassembled WGS sequence"/>
</dbReference>
<evidence type="ECO:0008006" key="3">
    <source>
        <dbReference type="Google" id="ProtNLM"/>
    </source>
</evidence>
<keyword evidence="2" id="KW-1185">Reference proteome</keyword>
<evidence type="ECO:0000313" key="2">
    <source>
        <dbReference type="Proteomes" id="UP000694557"/>
    </source>
</evidence>
<evidence type="ECO:0000313" key="1">
    <source>
        <dbReference type="Ensembl" id="ENSOKIP00005003588.1"/>
    </source>
</evidence>
<dbReference type="InterPro" id="IPR036179">
    <property type="entry name" value="Ig-like_dom_sf"/>
</dbReference>
<dbReference type="InterPro" id="IPR050150">
    <property type="entry name" value="IgV_Light_Chain"/>
</dbReference>
<dbReference type="PANTHER" id="PTHR23267">
    <property type="entry name" value="IMMUNOGLOBULIN LIGHT CHAIN"/>
    <property type="match status" value="1"/>
</dbReference>
<protein>
    <recommendedName>
        <fullName evidence="3">Immunoglobulin V-set domain-containing protein</fullName>
    </recommendedName>
</protein>
<dbReference type="Gene3D" id="2.60.40.10">
    <property type="entry name" value="Immunoglobulins"/>
    <property type="match status" value="1"/>
</dbReference>
<proteinExistence type="predicted"/>
<sequence>MGHNHSAPVLSVQPGDTVQILCRASQDIGNDMELYHFKPGQAPRGLIHDSNQKYPYTPSRFSGLLNGALTTTITEVQVEVELPFAQKYVYIFGHIFNYFICYFFIQLPSDESRKTTLLYSQSNGSVTIAISAFDSN</sequence>
<accession>A0A8C7EZY7</accession>
<reference evidence="1" key="1">
    <citation type="submission" date="2025-08" db="UniProtKB">
        <authorList>
            <consortium name="Ensembl"/>
        </authorList>
    </citation>
    <scope>IDENTIFICATION</scope>
</reference>
<dbReference type="InterPro" id="IPR013783">
    <property type="entry name" value="Ig-like_fold"/>
</dbReference>
<dbReference type="GeneTree" id="ENSGT00970000196976"/>
<name>A0A8C7EZY7_ONCKI</name>
<dbReference type="Ensembl" id="ENSOKIT00005003764.1">
    <property type="protein sequence ID" value="ENSOKIP00005003588.1"/>
    <property type="gene ID" value="ENSOKIG00005001640.1"/>
</dbReference>
<dbReference type="SUPFAM" id="SSF48726">
    <property type="entry name" value="Immunoglobulin"/>
    <property type="match status" value="1"/>
</dbReference>